<evidence type="ECO:0000313" key="2">
    <source>
        <dbReference type="Proteomes" id="UP001219518"/>
    </source>
</evidence>
<comment type="caution">
    <text evidence="1">The sequence shown here is derived from an EMBL/GenBank/DDBJ whole genome shotgun (WGS) entry which is preliminary data.</text>
</comment>
<dbReference type="AlphaFoldDB" id="A0AAE1HVM8"/>
<sequence length="78" mass="8678">MRHGLSSKLIGKVDFARGCGRLASFLIAAATFGETQSTLEKLDMNFNLTLIPLTRVVIKTLDFAQRAMRQCDMAFVLK</sequence>
<reference evidence="1" key="2">
    <citation type="journal article" date="2023" name="BMC Genomics">
        <title>Pest status, molecular evolution, and epigenetic factors derived from the genome assembly of Frankliniella fusca, a thysanopteran phytovirus vector.</title>
        <authorList>
            <person name="Catto M.A."/>
            <person name="Labadie P.E."/>
            <person name="Jacobson A.L."/>
            <person name="Kennedy G.G."/>
            <person name="Srinivasan R."/>
            <person name="Hunt B.G."/>
        </authorList>
    </citation>
    <scope>NUCLEOTIDE SEQUENCE</scope>
    <source>
        <strain evidence="1">PL_HMW_Pooled</strain>
    </source>
</reference>
<dbReference type="EMBL" id="JAHWGI010001324">
    <property type="protein sequence ID" value="KAK3928255.1"/>
    <property type="molecule type" value="Genomic_DNA"/>
</dbReference>
<proteinExistence type="predicted"/>
<dbReference type="Proteomes" id="UP001219518">
    <property type="component" value="Unassembled WGS sequence"/>
</dbReference>
<accession>A0AAE1HVM8</accession>
<protein>
    <submittedName>
        <fullName evidence="1">Hydroxymethylglutaryl-CoA synthase-like protein AKT4-1</fullName>
    </submittedName>
</protein>
<name>A0AAE1HVM8_9NEOP</name>
<reference evidence="1" key="1">
    <citation type="submission" date="2021-07" db="EMBL/GenBank/DDBJ databases">
        <authorList>
            <person name="Catto M.A."/>
            <person name="Jacobson A."/>
            <person name="Kennedy G."/>
            <person name="Labadie P."/>
            <person name="Hunt B.G."/>
            <person name="Srinivasan R."/>
        </authorList>
    </citation>
    <scope>NUCLEOTIDE SEQUENCE</scope>
    <source>
        <strain evidence="1">PL_HMW_Pooled</strain>
        <tissue evidence="1">Head</tissue>
    </source>
</reference>
<keyword evidence="2" id="KW-1185">Reference proteome</keyword>
<gene>
    <name evidence="1" type="ORF">KUF71_000525</name>
</gene>
<evidence type="ECO:0000313" key="1">
    <source>
        <dbReference type="EMBL" id="KAK3928255.1"/>
    </source>
</evidence>
<organism evidence="1 2">
    <name type="scientific">Frankliniella fusca</name>
    <dbReference type="NCBI Taxonomy" id="407009"/>
    <lineage>
        <taxon>Eukaryota</taxon>
        <taxon>Metazoa</taxon>
        <taxon>Ecdysozoa</taxon>
        <taxon>Arthropoda</taxon>
        <taxon>Hexapoda</taxon>
        <taxon>Insecta</taxon>
        <taxon>Pterygota</taxon>
        <taxon>Neoptera</taxon>
        <taxon>Paraneoptera</taxon>
        <taxon>Thysanoptera</taxon>
        <taxon>Terebrantia</taxon>
        <taxon>Thripoidea</taxon>
        <taxon>Thripidae</taxon>
        <taxon>Frankliniella</taxon>
    </lineage>
</organism>